<proteinExistence type="predicted"/>
<keyword evidence="1 4" id="KW-0732">Signal</keyword>
<name>A0A6V1P640_HETAK</name>
<dbReference type="EMBL" id="HBIU01012808">
    <property type="protein sequence ID" value="CAE0627124.1"/>
    <property type="molecule type" value="Transcribed_RNA"/>
</dbReference>
<keyword evidence="2 3" id="KW-1015">Disulfide bond</keyword>
<dbReference type="InterPro" id="IPR000742">
    <property type="entry name" value="EGF"/>
</dbReference>
<dbReference type="Pfam" id="PF23106">
    <property type="entry name" value="EGF_Teneurin"/>
    <property type="match status" value="1"/>
</dbReference>
<evidence type="ECO:0000313" key="7">
    <source>
        <dbReference type="EMBL" id="CAE0627122.1"/>
    </source>
</evidence>
<feature type="disulfide bond" evidence="3">
    <location>
        <begin position="93"/>
        <end position="102"/>
    </location>
</feature>
<dbReference type="PANTHER" id="PTHR14949">
    <property type="entry name" value="EGF-LIKE-DOMAIN, MULTIPLE 7, 8"/>
    <property type="match status" value="1"/>
</dbReference>
<organism evidence="6">
    <name type="scientific">Heterosigma akashiwo</name>
    <name type="common">Chromophytic alga</name>
    <name type="synonym">Heterosigma carterae</name>
    <dbReference type="NCBI Taxonomy" id="2829"/>
    <lineage>
        <taxon>Eukaryota</taxon>
        <taxon>Sar</taxon>
        <taxon>Stramenopiles</taxon>
        <taxon>Ochrophyta</taxon>
        <taxon>Raphidophyceae</taxon>
        <taxon>Chattonellales</taxon>
        <taxon>Chattonellaceae</taxon>
        <taxon>Heterosigma</taxon>
    </lineage>
</organism>
<evidence type="ECO:0000256" key="1">
    <source>
        <dbReference type="ARBA" id="ARBA00022729"/>
    </source>
</evidence>
<reference evidence="6" key="1">
    <citation type="submission" date="2021-01" db="EMBL/GenBank/DDBJ databases">
        <authorList>
            <person name="Corre E."/>
            <person name="Pelletier E."/>
            <person name="Niang G."/>
            <person name="Scheremetjew M."/>
            <person name="Finn R."/>
            <person name="Kale V."/>
            <person name="Holt S."/>
            <person name="Cochrane G."/>
            <person name="Meng A."/>
            <person name="Brown T."/>
            <person name="Cohen L."/>
        </authorList>
    </citation>
    <scope>NUCLEOTIDE SEQUENCE</scope>
    <source>
        <strain evidence="6">CCMP3107</strain>
    </source>
</reference>
<comment type="caution">
    <text evidence="3">Lacks conserved residue(s) required for the propagation of feature annotation.</text>
</comment>
<dbReference type="PROSITE" id="PS50026">
    <property type="entry name" value="EGF_3"/>
    <property type="match status" value="1"/>
</dbReference>
<evidence type="ECO:0000256" key="2">
    <source>
        <dbReference type="ARBA" id="ARBA00023157"/>
    </source>
</evidence>
<keyword evidence="3" id="KW-0245">EGF-like domain</keyword>
<feature type="chain" id="PRO_5035677426" description="EGF-like domain-containing protein" evidence="4">
    <location>
        <begin position="18"/>
        <end position="391"/>
    </location>
</feature>
<evidence type="ECO:0000259" key="5">
    <source>
        <dbReference type="PROSITE" id="PS50026"/>
    </source>
</evidence>
<dbReference type="InterPro" id="IPR050969">
    <property type="entry name" value="Dev_Signal_Modulators"/>
</dbReference>
<dbReference type="PROSITE" id="PS01186">
    <property type="entry name" value="EGF_2"/>
    <property type="match status" value="2"/>
</dbReference>
<gene>
    <name evidence="6" type="ORF">HAKA00212_LOCUS5798</name>
    <name evidence="7" type="ORF">HAKA00212_LOCUS5799</name>
    <name evidence="8" type="ORF">HAKA00212_LOCUS5801</name>
</gene>
<accession>A0A6V1P640</accession>
<evidence type="ECO:0000313" key="8">
    <source>
        <dbReference type="EMBL" id="CAE0627124.1"/>
    </source>
</evidence>
<dbReference type="Gene3D" id="2.10.25.10">
    <property type="entry name" value="Laminin"/>
    <property type="match status" value="1"/>
</dbReference>
<dbReference type="PROSITE" id="PS00022">
    <property type="entry name" value="EGF_1"/>
    <property type="match status" value="1"/>
</dbReference>
<evidence type="ECO:0000313" key="6">
    <source>
        <dbReference type="EMBL" id="CAE0627121.1"/>
    </source>
</evidence>
<feature type="domain" description="EGF-like" evidence="5">
    <location>
        <begin position="70"/>
        <end position="103"/>
    </location>
</feature>
<dbReference type="PANTHER" id="PTHR14949:SF56">
    <property type="entry name" value="EGF-LIKE-DOMAIN, MULTIPLE 7"/>
    <property type="match status" value="1"/>
</dbReference>
<evidence type="ECO:0000256" key="4">
    <source>
        <dbReference type="SAM" id="SignalP"/>
    </source>
</evidence>
<dbReference type="AlphaFoldDB" id="A0A6V1P640"/>
<dbReference type="EMBL" id="HBIU01012806">
    <property type="protein sequence ID" value="CAE0627122.1"/>
    <property type="molecule type" value="Transcribed_RNA"/>
</dbReference>
<feature type="signal peptide" evidence="4">
    <location>
        <begin position="1"/>
        <end position="17"/>
    </location>
</feature>
<protein>
    <recommendedName>
        <fullName evidence="5">EGF-like domain-containing protein</fullName>
    </recommendedName>
</protein>
<evidence type="ECO:0000256" key="3">
    <source>
        <dbReference type="PROSITE-ProRule" id="PRU00076"/>
    </source>
</evidence>
<dbReference type="EMBL" id="HBIU01012805">
    <property type="protein sequence ID" value="CAE0627121.1"/>
    <property type="molecule type" value="Transcribed_RNA"/>
</dbReference>
<sequence length="391" mass="42508">MFKLIVLAAVLVAVANASCPNLCSGHGSCGNDDMCTCYVGWGNGDEDQGDCSQRICPFERAWVDSPSASNVAHALAECAGRGICNRESGECECFDGYTGQGCQRTTCPNDCSGHGTCEYIEELRTDWGDSYKLTGEADTTDQFEHSLEYLWDMGKTMGCACDAKWTDVDCSRRQCPRSNYALFSDMTTVPEIQRIRLSNVTRTGGEFALLFRSRIGEEFVTNKLDAFWLANNSLHLEAVSGAISDNDYNGTETDVQTALESLPNYVLAGVEVSMNFSYADDYNYGLVGDGLGSQKDAINWFDIYVTFSGDQTTGDQYLLECKTDYCGAGCFPVLDTPVNKGEGTCEVLQVQAATSSNMECSGRGKCNYDSGICECFEGYTDDACGTQTALI</sequence>